<dbReference type="AlphaFoldDB" id="A0A2T3AQP8"/>
<dbReference type="OrthoDB" id="3545258at2759"/>
<dbReference type="Proteomes" id="UP000241818">
    <property type="component" value="Unassembled WGS sequence"/>
</dbReference>
<name>A0A2T3AQP8_AMORE</name>
<accession>A0A2T3AQP8</accession>
<dbReference type="InParanoid" id="A0A2T3AQP8"/>
<keyword evidence="3" id="KW-1185">Reference proteome</keyword>
<dbReference type="EMBL" id="KZ679018">
    <property type="protein sequence ID" value="PSS08595.1"/>
    <property type="molecule type" value="Genomic_DNA"/>
</dbReference>
<reference evidence="2 3" key="1">
    <citation type="journal article" date="2018" name="New Phytol.">
        <title>Comparative genomics and transcriptomics depict ericoid mycorrhizal fungi as versatile saprotrophs and plant mutualists.</title>
        <authorList>
            <person name="Martino E."/>
            <person name="Morin E."/>
            <person name="Grelet G.A."/>
            <person name="Kuo A."/>
            <person name="Kohler A."/>
            <person name="Daghino S."/>
            <person name="Barry K.W."/>
            <person name="Cichocki N."/>
            <person name="Clum A."/>
            <person name="Dockter R.B."/>
            <person name="Hainaut M."/>
            <person name="Kuo R.C."/>
            <person name="LaButti K."/>
            <person name="Lindahl B.D."/>
            <person name="Lindquist E.A."/>
            <person name="Lipzen A."/>
            <person name="Khouja H.R."/>
            <person name="Magnuson J."/>
            <person name="Murat C."/>
            <person name="Ohm R.A."/>
            <person name="Singer S.W."/>
            <person name="Spatafora J.W."/>
            <person name="Wang M."/>
            <person name="Veneault-Fourrey C."/>
            <person name="Henrissat B."/>
            <person name="Grigoriev I.V."/>
            <person name="Martin F.M."/>
            <person name="Perotto S."/>
        </authorList>
    </citation>
    <scope>NUCLEOTIDE SEQUENCE [LARGE SCALE GENOMIC DNA]</scope>
    <source>
        <strain evidence="2 3">ATCC 22711</strain>
    </source>
</reference>
<evidence type="ECO:0000313" key="3">
    <source>
        <dbReference type="Proteomes" id="UP000241818"/>
    </source>
</evidence>
<proteinExistence type="predicted"/>
<organism evidence="2 3">
    <name type="scientific">Amorphotheca resinae ATCC 22711</name>
    <dbReference type="NCBI Taxonomy" id="857342"/>
    <lineage>
        <taxon>Eukaryota</taxon>
        <taxon>Fungi</taxon>
        <taxon>Dikarya</taxon>
        <taxon>Ascomycota</taxon>
        <taxon>Pezizomycotina</taxon>
        <taxon>Leotiomycetes</taxon>
        <taxon>Helotiales</taxon>
        <taxon>Amorphothecaceae</taxon>
        <taxon>Amorphotheca</taxon>
    </lineage>
</organism>
<feature type="region of interest" description="Disordered" evidence="1">
    <location>
        <begin position="86"/>
        <end position="130"/>
    </location>
</feature>
<evidence type="ECO:0000313" key="2">
    <source>
        <dbReference type="EMBL" id="PSS08595.1"/>
    </source>
</evidence>
<evidence type="ECO:0000256" key="1">
    <source>
        <dbReference type="SAM" id="MobiDB-lite"/>
    </source>
</evidence>
<dbReference type="GeneID" id="36572015"/>
<protein>
    <submittedName>
        <fullName evidence="2">Uncharacterized protein</fullName>
    </submittedName>
</protein>
<dbReference type="RefSeq" id="XP_024716993.1">
    <property type="nucleotide sequence ID" value="XM_024863934.1"/>
</dbReference>
<sequence length="160" mass="17504">MASPQPTEEDYNLPSEERRALLQRFQEALGDVPPHFWAACQLCDMKSLEALVKSAECCPDLLGLVIGQTGKEMIAYWNQSALASSRTTTPQTSPRFGASGLSSTGSVSSLGGPYGNSPPPAKRRKTSIDRSELEREKVSLEFLISLLTRASTWLVFLRLA</sequence>
<feature type="compositionally biased region" description="Low complexity" evidence="1">
    <location>
        <begin position="86"/>
        <end position="111"/>
    </location>
</feature>
<gene>
    <name evidence="2" type="ORF">M430DRAFT_187230</name>
</gene>